<accession>A0A1M4T0V4</accession>
<evidence type="ECO:0000313" key="10">
    <source>
        <dbReference type="EMBL" id="SHE38121.1"/>
    </source>
</evidence>
<evidence type="ECO:0000256" key="8">
    <source>
        <dbReference type="SAM" id="Phobius"/>
    </source>
</evidence>
<dbReference type="InterPro" id="IPR047272">
    <property type="entry name" value="S49_SppA_C"/>
</dbReference>
<dbReference type="RefSeq" id="WP_062175313.1">
    <property type="nucleotide sequence ID" value="NZ_BBXL01000001.1"/>
</dbReference>
<dbReference type="PIRSF" id="PIRSF001217">
    <property type="entry name" value="Protease_4_SppA"/>
    <property type="match status" value="1"/>
</dbReference>
<feature type="domain" description="Peptidase S49" evidence="9">
    <location>
        <begin position="373"/>
        <end position="521"/>
    </location>
</feature>
<comment type="subcellular location">
    <subcellularLocation>
        <location evidence="1">Membrane</location>
    </subcellularLocation>
</comment>
<keyword evidence="3 10" id="KW-0645">Protease</keyword>
<dbReference type="SUPFAM" id="SSF52096">
    <property type="entry name" value="ClpP/crotonase"/>
    <property type="match status" value="2"/>
</dbReference>
<feature type="active site" description="Nucleophile" evidence="7">
    <location>
        <position position="389"/>
    </location>
</feature>
<sequence>MKSFFKSVLATIVGILISSAIIGVICAFLFFGFIGIILSSSSESYSLKNNTVMTINLTGVMKDRVIPNPIYSYLGLDGDPEMSLTDILAAIKKAKNNDKIKGIYIRSGYFSASSSSLNEIREALLEFKSSGKFIVAYADDYLQGGYYVSSVADKVFLNPQGSLDLHGLSVSPTFYKGMLDKLGIEMQIFKVGTYKSAVEPYITDKMSDANREQVSSFANDIWASILKGISDSRDIPIEDLNRLTDTLPAFRGGDFIINNKLADDLLYETEAKQYLKNMLGLSESDDLYTASVTDMQSVTDPKESGSSDRIAVLYAEGSIVSGTGSSDINDRYLIRQIEKLRENDDVKAVVFRVNSPGGSAYASEQIWKAITNLKAVKPVIVSMGGYAASGGYYISCNATKIYAQPTTLTGSIGIFGMFPNVEGLTNKVGLTFDEVKTNKFSDFGDITRPMTTDEKVILQQYIERGYRLFLTRCSEGRNIPMDVMEQIAEGRVWTGKQALSLGLVDALGGMDDAIRDAAMIAGLSSYTVSEYPRKPGPFDEFFKTQKDEFATRTLKEYLGGDFQLLKTIKEIKDLKEQDFIQARMPYDLEIK</sequence>
<dbReference type="CDD" id="cd07018">
    <property type="entry name" value="S49_SppA_67K_type"/>
    <property type="match status" value="1"/>
</dbReference>
<feature type="transmembrane region" description="Helical" evidence="8">
    <location>
        <begin position="12"/>
        <end position="38"/>
    </location>
</feature>
<dbReference type="STRING" id="1346286.SAMN05444362_101206"/>
<evidence type="ECO:0000256" key="2">
    <source>
        <dbReference type="ARBA" id="ARBA00008683"/>
    </source>
</evidence>
<proteinExistence type="inferred from homology"/>
<dbReference type="InterPro" id="IPR047217">
    <property type="entry name" value="S49_SppA_67K_type_N"/>
</dbReference>
<dbReference type="Gene3D" id="3.90.226.10">
    <property type="entry name" value="2-enoyl-CoA Hydratase, Chain A, domain 1"/>
    <property type="match status" value="2"/>
</dbReference>
<keyword evidence="4" id="KW-0378">Hydrolase</keyword>
<dbReference type="AlphaFoldDB" id="A0A1M4T0V4"/>
<dbReference type="GO" id="GO:0016020">
    <property type="term" value="C:membrane"/>
    <property type="evidence" value="ECO:0007669"/>
    <property type="project" value="UniProtKB-SubCell"/>
</dbReference>
<dbReference type="InterPro" id="IPR029045">
    <property type="entry name" value="ClpP/crotonase-like_dom_sf"/>
</dbReference>
<dbReference type="Pfam" id="PF01343">
    <property type="entry name" value="Peptidase_S49"/>
    <property type="match status" value="2"/>
</dbReference>
<feature type="domain" description="Peptidase S49" evidence="9">
    <location>
        <begin position="127"/>
        <end position="278"/>
    </location>
</feature>
<dbReference type="GO" id="GO:0006465">
    <property type="term" value="P:signal peptide processing"/>
    <property type="evidence" value="ECO:0007669"/>
    <property type="project" value="InterPro"/>
</dbReference>
<evidence type="ECO:0000256" key="3">
    <source>
        <dbReference type="ARBA" id="ARBA00022670"/>
    </source>
</evidence>
<keyword evidence="8" id="KW-0812">Transmembrane</keyword>
<protein>
    <submittedName>
        <fullName evidence="10">Protease-4</fullName>
    </submittedName>
</protein>
<feature type="active site" description="Proton donor/acceptor" evidence="7">
    <location>
        <position position="195"/>
    </location>
</feature>
<dbReference type="OrthoDB" id="9764363at2"/>
<dbReference type="InterPro" id="IPR004635">
    <property type="entry name" value="Pept_S49_SppA"/>
</dbReference>
<evidence type="ECO:0000256" key="1">
    <source>
        <dbReference type="ARBA" id="ARBA00004370"/>
    </source>
</evidence>
<evidence type="ECO:0000256" key="7">
    <source>
        <dbReference type="PIRSR" id="PIRSR001217-1"/>
    </source>
</evidence>
<keyword evidence="11" id="KW-1185">Reference proteome</keyword>
<dbReference type="EMBL" id="FQUC01000001">
    <property type="protein sequence ID" value="SHE38121.1"/>
    <property type="molecule type" value="Genomic_DNA"/>
</dbReference>
<dbReference type="InterPro" id="IPR002142">
    <property type="entry name" value="Peptidase_S49"/>
</dbReference>
<dbReference type="PANTHER" id="PTHR33209">
    <property type="entry name" value="PROTEASE 4"/>
    <property type="match status" value="1"/>
</dbReference>
<evidence type="ECO:0000313" key="11">
    <source>
        <dbReference type="Proteomes" id="UP000184480"/>
    </source>
</evidence>
<dbReference type="NCBIfam" id="TIGR00706">
    <property type="entry name" value="SppA_dom"/>
    <property type="match status" value="1"/>
</dbReference>
<dbReference type="InterPro" id="IPR004634">
    <property type="entry name" value="Pept_S49_pIV"/>
</dbReference>
<dbReference type="Gene3D" id="6.20.330.10">
    <property type="match status" value="1"/>
</dbReference>
<name>A0A1M4T0V4_9BACT</name>
<dbReference type="GO" id="GO:0008236">
    <property type="term" value="F:serine-type peptidase activity"/>
    <property type="evidence" value="ECO:0007669"/>
    <property type="project" value="UniProtKB-KW"/>
</dbReference>
<dbReference type="Proteomes" id="UP000184480">
    <property type="component" value="Unassembled WGS sequence"/>
</dbReference>
<dbReference type="CDD" id="cd07023">
    <property type="entry name" value="S49_Sppa_N_C"/>
    <property type="match status" value="1"/>
</dbReference>
<comment type="similarity">
    <text evidence="2">Belongs to the peptidase S49 family.</text>
</comment>
<keyword evidence="6 8" id="KW-0472">Membrane</keyword>
<dbReference type="Gene3D" id="3.40.1750.10">
    <property type="entry name" value="peptide peptidase (sppa) like domain"/>
    <property type="match status" value="1"/>
</dbReference>
<organism evidence="10 11">
    <name type="scientific">Dysgonomonas macrotermitis</name>
    <dbReference type="NCBI Taxonomy" id="1346286"/>
    <lineage>
        <taxon>Bacteria</taxon>
        <taxon>Pseudomonadati</taxon>
        <taxon>Bacteroidota</taxon>
        <taxon>Bacteroidia</taxon>
        <taxon>Bacteroidales</taxon>
        <taxon>Dysgonomonadaceae</taxon>
        <taxon>Dysgonomonas</taxon>
    </lineage>
</organism>
<dbReference type="PANTHER" id="PTHR33209:SF1">
    <property type="entry name" value="PEPTIDASE S49 DOMAIN-CONTAINING PROTEIN"/>
    <property type="match status" value="1"/>
</dbReference>
<keyword evidence="8" id="KW-1133">Transmembrane helix</keyword>
<reference evidence="11" key="1">
    <citation type="submission" date="2016-11" db="EMBL/GenBank/DDBJ databases">
        <authorList>
            <person name="Varghese N."/>
            <person name="Submissions S."/>
        </authorList>
    </citation>
    <scope>NUCLEOTIDE SEQUENCE [LARGE SCALE GENOMIC DNA]</scope>
    <source>
        <strain evidence="11">DSM 27370</strain>
    </source>
</reference>
<evidence type="ECO:0000256" key="5">
    <source>
        <dbReference type="ARBA" id="ARBA00022825"/>
    </source>
</evidence>
<evidence type="ECO:0000256" key="4">
    <source>
        <dbReference type="ARBA" id="ARBA00022801"/>
    </source>
</evidence>
<dbReference type="NCBIfam" id="TIGR00705">
    <property type="entry name" value="SppA_67K"/>
    <property type="match status" value="1"/>
</dbReference>
<keyword evidence="5" id="KW-0720">Serine protease</keyword>
<evidence type="ECO:0000256" key="6">
    <source>
        <dbReference type="ARBA" id="ARBA00023136"/>
    </source>
</evidence>
<evidence type="ECO:0000259" key="9">
    <source>
        <dbReference type="Pfam" id="PF01343"/>
    </source>
</evidence>
<gene>
    <name evidence="10" type="ORF">SAMN05444362_101206</name>
</gene>